<accession>A0ABD2I0G7</accession>
<organism evidence="1 2">
    <name type="scientific">Heterodera trifolii</name>
    <dbReference type="NCBI Taxonomy" id="157864"/>
    <lineage>
        <taxon>Eukaryota</taxon>
        <taxon>Metazoa</taxon>
        <taxon>Ecdysozoa</taxon>
        <taxon>Nematoda</taxon>
        <taxon>Chromadorea</taxon>
        <taxon>Rhabditida</taxon>
        <taxon>Tylenchina</taxon>
        <taxon>Tylenchomorpha</taxon>
        <taxon>Tylenchoidea</taxon>
        <taxon>Heteroderidae</taxon>
        <taxon>Heteroderinae</taxon>
        <taxon>Heterodera</taxon>
    </lineage>
</organism>
<dbReference type="Gene3D" id="1.20.58.760">
    <property type="entry name" value="Peptidase M41"/>
    <property type="match status" value="1"/>
</dbReference>
<dbReference type="Proteomes" id="UP001620626">
    <property type="component" value="Unassembled WGS sequence"/>
</dbReference>
<protein>
    <submittedName>
        <fullName evidence="1">Uncharacterized protein</fullName>
    </submittedName>
</protein>
<dbReference type="AlphaFoldDB" id="A0ABD2I0G7"/>
<name>A0ABD2I0G7_9BILA</name>
<dbReference type="EMBL" id="JBICBT010001360">
    <property type="protein sequence ID" value="KAL3071312.1"/>
    <property type="molecule type" value="Genomic_DNA"/>
</dbReference>
<gene>
    <name evidence="1" type="ORF">niasHT_033912</name>
</gene>
<keyword evidence="2" id="KW-1185">Reference proteome</keyword>
<evidence type="ECO:0000313" key="2">
    <source>
        <dbReference type="Proteomes" id="UP001620626"/>
    </source>
</evidence>
<reference evidence="1 2" key="1">
    <citation type="submission" date="2024-10" db="EMBL/GenBank/DDBJ databases">
        <authorList>
            <person name="Kim D."/>
        </authorList>
    </citation>
    <scope>NUCLEOTIDE SEQUENCE [LARGE SCALE GENOMIC DNA]</scope>
    <source>
        <strain evidence="1">BH-2024</strain>
    </source>
</reference>
<proteinExistence type="predicted"/>
<sequence>MELSDAKRARTLDAERGAKGRARALTIIPGKEGDFSYRGVTKIAYQANFNKTEMEALIDYFLGSLVAEDFIFCNIDIHGGSADMPGAEIAAKLIALRFEHDQKPEDRRLPHLKPTIPAELETIIGRRQLQHKRMDIVKVKMQQSADILRELTDELMAQGTMEAEAI</sequence>
<dbReference type="InterPro" id="IPR037219">
    <property type="entry name" value="Peptidase_M41-like"/>
</dbReference>
<evidence type="ECO:0000313" key="1">
    <source>
        <dbReference type="EMBL" id="KAL3071312.1"/>
    </source>
</evidence>
<comment type="caution">
    <text evidence="1">The sequence shown here is derived from an EMBL/GenBank/DDBJ whole genome shotgun (WGS) entry which is preliminary data.</text>
</comment>